<proteinExistence type="predicted"/>
<protein>
    <submittedName>
        <fullName evidence="2">NnrS family protein</fullName>
    </submittedName>
</protein>
<comment type="caution">
    <text evidence="2">The sequence shown here is derived from an EMBL/GenBank/DDBJ whole genome shotgun (WGS) entry which is preliminary data.</text>
</comment>
<dbReference type="EMBL" id="JADJEV010000003">
    <property type="protein sequence ID" value="MBK6973573.1"/>
    <property type="molecule type" value="Genomic_DNA"/>
</dbReference>
<dbReference type="AlphaFoldDB" id="A0A9D7DZ53"/>
<dbReference type="Proteomes" id="UP000807785">
    <property type="component" value="Unassembled WGS sequence"/>
</dbReference>
<reference evidence="2" key="1">
    <citation type="submission" date="2020-10" db="EMBL/GenBank/DDBJ databases">
        <title>Connecting structure to function with the recovery of over 1000 high-quality activated sludge metagenome-assembled genomes encoding full-length rRNA genes using long-read sequencing.</title>
        <authorList>
            <person name="Singleton C.M."/>
            <person name="Petriglieri F."/>
            <person name="Kristensen J.M."/>
            <person name="Kirkegaard R.H."/>
            <person name="Michaelsen T.Y."/>
            <person name="Andersen M.H."/>
            <person name="Karst S.M."/>
            <person name="Dueholm M.S."/>
            <person name="Nielsen P.H."/>
            <person name="Albertsen M."/>
        </authorList>
    </citation>
    <scope>NUCLEOTIDE SEQUENCE</scope>
    <source>
        <strain evidence="2">Bjer_18-Q3-R1-45_BAT3C.347</strain>
    </source>
</reference>
<evidence type="ECO:0000256" key="1">
    <source>
        <dbReference type="SAM" id="Phobius"/>
    </source>
</evidence>
<gene>
    <name evidence="2" type="ORF">IPH26_11740</name>
</gene>
<feature type="transmembrane region" description="Helical" evidence="1">
    <location>
        <begin position="317"/>
        <end position="336"/>
    </location>
</feature>
<dbReference type="Pfam" id="PF05940">
    <property type="entry name" value="NnrS"/>
    <property type="match status" value="1"/>
</dbReference>
<feature type="transmembrane region" description="Helical" evidence="1">
    <location>
        <begin position="372"/>
        <end position="393"/>
    </location>
</feature>
<organism evidence="2 3">
    <name type="scientific">Candidatus Methylophosphatis roskildensis</name>
    <dbReference type="NCBI Taxonomy" id="2899263"/>
    <lineage>
        <taxon>Bacteria</taxon>
        <taxon>Pseudomonadati</taxon>
        <taxon>Pseudomonadota</taxon>
        <taxon>Betaproteobacteria</taxon>
        <taxon>Nitrosomonadales</taxon>
        <taxon>Sterolibacteriaceae</taxon>
        <taxon>Candidatus Methylophosphatis</taxon>
    </lineage>
</organism>
<keyword evidence="1" id="KW-0472">Membrane</keyword>
<feature type="transmembrane region" description="Helical" evidence="1">
    <location>
        <begin position="24"/>
        <end position="42"/>
    </location>
</feature>
<feature type="transmembrane region" description="Helical" evidence="1">
    <location>
        <begin position="225"/>
        <end position="243"/>
    </location>
</feature>
<feature type="transmembrane region" description="Helical" evidence="1">
    <location>
        <begin position="62"/>
        <end position="86"/>
    </location>
</feature>
<feature type="transmembrane region" description="Helical" evidence="1">
    <location>
        <begin position="348"/>
        <end position="366"/>
    </location>
</feature>
<name>A0A9D7DZ53_9PROT</name>
<feature type="transmembrane region" description="Helical" evidence="1">
    <location>
        <begin position="249"/>
        <end position="266"/>
    </location>
</feature>
<feature type="transmembrane region" description="Helical" evidence="1">
    <location>
        <begin position="190"/>
        <end position="213"/>
    </location>
</feature>
<feature type="transmembrane region" description="Helical" evidence="1">
    <location>
        <begin position="278"/>
        <end position="297"/>
    </location>
</feature>
<feature type="transmembrane region" description="Helical" evidence="1">
    <location>
        <begin position="125"/>
        <end position="146"/>
    </location>
</feature>
<dbReference type="InterPro" id="IPR010266">
    <property type="entry name" value="NnrS"/>
</dbReference>
<feature type="transmembrane region" description="Helical" evidence="1">
    <location>
        <begin position="158"/>
        <end position="178"/>
    </location>
</feature>
<feature type="transmembrane region" description="Helical" evidence="1">
    <location>
        <begin position="98"/>
        <end position="119"/>
    </location>
</feature>
<evidence type="ECO:0000313" key="2">
    <source>
        <dbReference type="EMBL" id="MBK6973573.1"/>
    </source>
</evidence>
<sequence>MLSFAQLGGPRPQRNVLFAAPHRVMFLSGAIQTIAAFAWWAWLLLARIGGLPMPELPWPGSWLHGAFAVYGVFPFFVFGFLMTAMPRWQGQGEIGGRPYLLSWALLTAGWAMFHGGLLWPALLAPALWVVLAGWIAGVLILAEVAFAPGADRRHALHAWAALAAGVPGLICLIGYASFGWLAGPRFAEAIGVWACLVPLFIVVCHRMVPFFSANVIPKYQMVRPYWALAVLLGASIVHLLLQVGELPTWLWLPDGAMAAIASWLSWRWQLRASFRARLLAMLHVGFLWLPAALWLSVGQSLALAAGHPMLGLASLHALSIGFFGSMLVAMVSRVTLGHSGRTLQADAATWRLFLGLQTVALLRVAAELSQSAYNVLVAATAVVWLLIFGLWCTKMIPICLKPRTDGRPG</sequence>
<keyword evidence="1" id="KW-0812">Transmembrane</keyword>
<keyword evidence="1" id="KW-1133">Transmembrane helix</keyword>
<evidence type="ECO:0000313" key="3">
    <source>
        <dbReference type="Proteomes" id="UP000807785"/>
    </source>
</evidence>
<accession>A0A9D7DZ53</accession>